<dbReference type="AlphaFoldDB" id="A0A0A2V5T5"/>
<dbReference type="GeneID" id="9098067"/>
<dbReference type="EMBL" id="KN293998">
    <property type="protein sequence ID" value="KGQ01662.1"/>
    <property type="molecule type" value="Genomic_DNA"/>
</dbReference>
<dbReference type="VEuPathDB" id="FungiDB:PAAG_11654"/>
<dbReference type="KEGG" id="pbl:PAAG_11654"/>
<dbReference type="Gene3D" id="3.40.50.1100">
    <property type="match status" value="1"/>
</dbReference>
<gene>
    <name evidence="1" type="ORF">PAAG_11654</name>
</gene>
<keyword evidence="2" id="KW-1185">Reference proteome</keyword>
<accession>A0A0A2V5T5</accession>
<dbReference type="RefSeq" id="XP_015703170.1">
    <property type="nucleotide sequence ID" value="XM_015847261.1"/>
</dbReference>
<evidence type="ECO:0000313" key="1">
    <source>
        <dbReference type="EMBL" id="KGQ01662.1"/>
    </source>
</evidence>
<proteinExistence type="predicted"/>
<dbReference type="OrthoDB" id="10059875at2759"/>
<dbReference type="SUPFAM" id="SSF53686">
    <property type="entry name" value="Tryptophan synthase beta subunit-like PLP-dependent enzymes"/>
    <property type="match status" value="1"/>
</dbReference>
<dbReference type="HOGENOM" id="CLU_2134276_0_0_1"/>
<protein>
    <submittedName>
        <fullName evidence="1">Uncharacterized protein</fullName>
    </submittedName>
</protein>
<dbReference type="InterPro" id="IPR036052">
    <property type="entry name" value="TrpB-like_PALP_sf"/>
</dbReference>
<organism evidence="1 2">
    <name type="scientific">Paracoccidioides lutzii (strain ATCC MYA-826 / Pb01)</name>
    <name type="common">Paracoccidioides brasiliensis</name>
    <dbReference type="NCBI Taxonomy" id="502779"/>
    <lineage>
        <taxon>Eukaryota</taxon>
        <taxon>Fungi</taxon>
        <taxon>Dikarya</taxon>
        <taxon>Ascomycota</taxon>
        <taxon>Pezizomycotina</taxon>
        <taxon>Eurotiomycetes</taxon>
        <taxon>Eurotiomycetidae</taxon>
        <taxon>Onygenales</taxon>
        <taxon>Ajellomycetaceae</taxon>
        <taxon>Paracoccidioides</taxon>
    </lineage>
</organism>
<dbReference type="Proteomes" id="UP000002059">
    <property type="component" value="Partially assembled WGS sequence"/>
</dbReference>
<name>A0A0A2V5T5_PARBA</name>
<sequence length="113" mass="12595">MSAHRRQIYFDPAAVRIVGNRACQGCAEIPPKPSYPTIADLLFTRLTNLPASCELPAFMENMKGFQKRPENNQLVTLYAATDGNHERAVAFMAKVLQISAEIYVPRFLDGATH</sequence>
<dbReference type="STRING" id="502779.A0A0A2V5T5"/>
<evidence type="ECO:0000313" key="2">
    <source>
        <dbReference type="Proteomes" id="UP000002059"/>
    </source>
</evidence>
<reference evidence="1 2" key="1">
    <citation type="journal article" date="2011" name="PLoS Genet.">
        <title>Comparative genomic analysis of human fungal pathogens causing paracoccidioidomycosis.</title>
        <authorList>
            <person name="Desjardins C.A."/>
            <person name="Champion M.D."/>
            <person name="Holder J.W."/>
            <person name="Muszewska A."/>
            <person name="Goldberg J."/>
            <person name="Bailao A.M."/>
            <person name="Brigido M.M."/>
            <person name="Ferreira M.E."/>
            <person name="Garcia A.M."/>
            <person name="Grynberg M."/>
            <person name="Gujja S."/>
            <person name="Heiman D.I."/>
            <person name="Henn M.R."/>
            <person name="Kodira C.D."/>
            <person name="Leon-Narvaez H."/>
            <person name="Longo L.V."/>
            <person name="Ma L.J."/>
            <person name="Malavazi I."/>
            <person name="Matsuo A.L."/>
            <person name="Morais F.V."/>
            <person name="Pereira M."/>
            <person name="Rodriguez-Brito S."/>
            <person name="Sakthikumar S."/>
            <person name="Salem-Izacc S.M."/>
            <person name="Sykes S.M."/>
            <person name="Teixeira M.M."/>
            <person name="Vallejo M.C."/>
            <person name="Walter M.E."/>
            <person name="Yandava C."/>
            <person name="Young S."/>
            <person name="Zeng Q."/>
            <person name="Zucker J."/>
            <person name="Felipe M.S."/>
            <person name="Goldman G.H."/>
            <person name="Haas B.J."/>
            <person name="McEwen J.G."/>
            <person name="Nino-Vega G."/>
            <person name="Puccia R."/>
            <person name="San-Blas G."/>
            <person name="Soares C.M."/>
            <person name="Birren B.W."/>
            <person name="Cuomo C.A."/>
        </authorList>
    </citation>
    <scope>NUCLEOTIDE SEQUENCE [LARGE SCALE GENOMIC DNA]</scope>
    <source>
        <strain evidence="2">ATCC MYA-826 / Pb01</strain>
    </source>
</reference>